<comment type="caution">
    <text evidence="1">The sequence shown here is derived from an EMBL/GenBank/DDBJ whole genome shotgun (WGS) entry which is preliminary data.</text>
</comment>
<sequence>MKDRGYNKLGQYHHSSIVEWLIPGRFNRINVMDALLPGEPKSLVYIRKVSGGKRTYRHFVMKGEPSVILGFYLYIYI</sequence>
<accession>A0A9X8RD01</accession>
<proteinExistence type="predicted"/>
<gene>
    <name evidence="1" type="ORF">SAMN05878482_107251</name>
</gene>
<evidence type="ECO:0000313" key="2">
    <source>
        <dbReference type="Proteomes" id="UP000185829"/>
    </source>
</evidence>
<dbReference type="AlphaFoldDB" id="A0A9X8RD01"/>
<organism evidence="1 2">
    <name type="scientific">Peribacillus simplex</name>
    <dbReference type="NCBI Taxonomy" id="1478"/>
    <lineage>
        <taxon>Bacteria</taxon>
        <taxon>Bacillati</taxon>
        <taxon>Bacillota</taxon>
        <taxon>Bacilli</taxon>
        <taxon>Bacillales</taxon>
        <taxon>Bacillaceae</taxon>
        <taxon>Peribacillus</taxon>
    </lineage>
</organism>
<dbReference type="EMBL" id="FTMX01000007">
    <property type="protein sequence ID" value="SIR94591.1"/>
    <property type="molecule type" value="Genomic_DNA"/>
</dbReference>
<reference evidence="1 2" key="1">
    <citation type="submission" date="2017-01" db="EMBL/GenBank/DDBJ databases">
        <authorList>
            <person name="Varghese N."/>
            <person name="Submissions S."/>
        </authorList>
    </citation>
    <scope>NUCLEOTIDE SEQUENCE [LARGE SCALE GENOMIC DNA]</scope>
    <source>
        <strain evidence="1 2">RUG2-6</strain>
    </source>
</reference>
<protein>
    <submittedName>
        <fullName evidence="1">Uncharacterized protein</fullName>
    </submittedName>
</protein>
<evidence type="ECO:0000313" key="1">
    <source>
        <dbReference type="EMBL" id="SIR94591.1"/>
    </source>
</evidence>
<dbReference type="Proteomes" id="UP000185829">
    <property type="component" value="Unassembled WGS sequence"/>
</dbReference>
<name>A0A9X8RD01_9BACI</name>